<keyword evidence="7" id="KW-0408">Iron</keyword>
<evidence type="ECO:0000259" key="10">
    <source>
        <dbReference type="PROSITE" id="PS51379"/>
    </source>
</evidence>
<dbReference type="CDD" id="cd01335">
    <property type="entry name" value="Radical_SAM"/>
    <property type="match status" value="1"/>
</dbReference>
<name>A0A4Q0UZ76_CLOTA</name>
<dbReference type="EMBL" id="QMAU01000037">
    <property type="protein sequence ID" value="RXI55361.1"/>
    <property type="molecule type" value="Genomic_DNA"/>
</dbReference>
<evidence type="ECO:0000256" key="3">
    <source>
        <dbReference type="ARBA" id="ARBA00022485"/>
    </source>
</evidence>
<dbReference type="Proteomes" id="UP000290273">
    <property type="component" value="Unassembled WGS sequence"/>
</dbReference>
<dbReference type="PIRSF" id="PIRSF000371">
    <property type="entry name" value="PFL_act_enz"/>
    <property type="match status" value="1"/>
</dbReference>
<reference evidence="14 15" key="1">
    <citation type="submission" date="2018-06" db="EMBL/GenBank/DDBJ databases">
        <title>Genome conservation of Clostridium tetani.</title>
        <authorList>
            <person name="Bruggemann H."/>
            <person name="Popoff M.R."/>
        </authorList>
    </citation>
    <scope>NUCLEOTIDE SEQUENCE [LARGE SCALE GENOMIC DNA]</scope>
    <source>
        <strain evidence="12 15">2017.061</strain>
        <strain evidence="13 14">63.05</strain>
    </source>
</reference>
<gene>
    <name evidence="12" type="ORF">DP130_00705</name>
    <name evidence="13" type="ORF">DP131_08155</name>
</gene>
<protein>
    <submittedName>
        <fullName evidence="12">Glycyl-radical enzyme activating protein</fullName>
    </submittedName>
</protein>
<dbReference type="EMBL" id="QMAP01000001">
    <property type="protein sequence ID" value="RXI50524.1"/>
    <property type="molecule type" value="Genomic_DNA"/>
</dbReference>
<dbReference type="Proteomes" id="UP000290921">
    <property type="component" value="Unassembled WGS sequence"/>
</dbReference>
<comment type="similarity">
    <text evidence="2">Belongs to the organic radical-activating enzymes family.</text>
</comment>
<dbReference type="InterPro" id="IPR034457">
    <property type="entry name" value="Organic_radical-activating"/>
</dbReference>
<dbReference type="PANTHER" id="PTHR30352:SF4">
    <property type="entry name" value="PYRUVATE FORMATE-LYASE 2-ACTIVATING ENZYME"/>
    <property type="match status" value="1"/>
</dbReference>
<dbReference type="SFLD" id="SFLDG01118">
    <property type="entry name" value="activating_enzymes__group_2"/>
    <property type="match status" value="1"/>
</dbReference>
<dbReference type="InterPro" id="IPR013785">
    <property type="entry name" value="Aldolase_TIM"/>
</dbReference>
<dbReference type="PROSITE" id="PS51918">
    <property type="entry name" value="RADICAL_SAM"/>
    <property type="match status" value="1"/>
</dbReference>
<organism evidence="12 15">
    <name type="scientific">Clostridium tetani</name>
    <dbReference type="NCBI Taxonomy" id="1513"/>
    <lineage>
        <taxon>Bacteria</taxon>
        <taxon>Bacillati</taxon>
        <taxon>Bacillota</taxon>
        <taxon>Clostridia</taxon>
        <taxon>Eubacteriales</taxon>
        <taxon>Clostridiaceae</taxon>
        <taxon>Clostridium</taxon>
    </lineage>
</organism>
<dbReference type="RefSeq" id="WP_023437795.1">
    <property type="nucleotide sequence ID" value="NZ_AP026806.1"/>
</dbReference>
<evidence type="ECO:0000256" key="9">
    <source>
        <dbReference type="ARBA" id="ARBA00047365"/>
    </source>
</evidence>
<evidence type="ECO:0000256" key="2">
    <source>
        <dbReference type="ARBA" id="ARBA00009777"/>
    </source>
</evidence>
<comment type="catalytic activity">
    <reaction evidence="9">
        <text>glycyl-[protein] + reduced [flavodoxin] + S-adenosyl-L-methionine = glycin-2-yl radical-[protein] + semiquinone [flavodoxin] + 5'-deoxyadenosine + L-methionine + H(+)</text>
        <dbReference type="Rhea" id="RHEA:61976"/>
        <dbReference type="Rhea" id="RHEA-COMP:10622"/>
        <dbReference type="Rhea" id="RHEA-COMP:14480"/>
        <dbReference type="Rhea" id="RHEA-COMP:15993"/>
        <dbReference type="Rhea" id="RHEA-COMP:15994"/>
        <dbReference type="ChEBI" id="CHEBI:15378"/>
        <dbReference type="ChEBI" id="CHEBI:17319"/>
        <dbReference type="ChEBI" id="CHEBI:29947"/>
        <dbReference type="ChEBI" id="CHEBI:32722"/>
        <dbReference type="ChEBI" id="CHEBI:57618"/>
        <dbReference type="ChEBI" id="CHEBI:57844"/>
        <dbReference type="ChEBI" id="CHEBI:59789"/>
        <dbReference type="ChEBI" id="CHEBI:140311"/>
    </reaction>
</comment>
<comment type="caution">
    <text evidence="12">The sequence shown here is derived from an EMBL/GenBank/DDBJ whole genome shotgun (WGS) entry which is preliminary data.</text>
</comment>
<comment type="cofactor">
    <cofactor evidence="1">
        <name>[4Fe-4S] cluster</name>
        <dbReference type="ChEBI" id="CHEBI:49883"/>
    </cofactor>
</comment>
<dbReference type="NCBIfam" id="TIGR02494">
    <property type="entry name" value="PFLE_PFLC"/>
    <property type="match status" value="1"/>
</dbReference>
<keyword evidence="3" id="KW-0004">4Fe-4S</keyword>
<evidence type="ECO:0000256" key="6">
    <source>
        <dbReference type="ARBA" id="ARBA00023002"/>
    </source>
</evidence>
<dbReference type="GO" id="GO:0051539">
    <property type="term" value="F:4 iron, 4 sulfur cluster binding"/>
    <property type="evidence" value="ECO:0007669"/>
    <property type="project" value="UniProtKB-KW"/>
</dbReference>
<evidence type="ECO:0000313" key="13">
    <source>
        <dbReference type="EMBL" id="RXI55361.1"/>
    </source>
</evidence>
<dbReference type="InterPro" id="IPR017896">
    <property type="entry name" value="4Fe4S_Fe-S-bd"/>
</dbReference>
<keyword evidence="8" id="KW-0411">Iron-sulfur</keyword>
<keyword evidence="6" id="KW-0560">Oxidoreductase</keyword>
<feature type="domain" description="Radical SAM core" evidence="11">
    <location>
        <begin position="23"/>
        <end position="302"/>
    </location>
</feature>
<dbReference type="Pfam" id="PF13353">
    <property type="entry name" value="Fer4_12"/>
    <property type="match status" value="1"/>
</dbReference>
<evidence type="ECO:0000256" key="8">
    <source>
        <dbReference type="ARBA" id="ARBA00023014"/>
    </source>
</evidence>
<evidence type="ECO:0000313" key="12">
    <source>
        <dbReference type="EMBL" id="RXI50524.1"/>
    </source>
</evidence>
<proteinExistence type="inferred from homology"/>
<dbReference type="GO" id="GO:0046872">
    <property type="term" value="F:metal ion binding"/>
    <property type="evidence" value="ECO:0007669"/>
    <property type="project" value="UniProtKB-KW"/>
</dbReference>
<dbReference type="SUPFAM" id="SSF54862">
    <property type="entry name" value="4Fe-4S ferredoxins"/>
    <property type="match status" value="1"/>
</dbReference>
<dbReference type="InterPro" id="IPR001989">
    <property type="entry name" value="Radical_activat_CS"/>
</dbReference>
<evidence type="ECO:0000256" key="4">
    <source>
        <dbReference type="ARBA" id="ARBA00022691"/>
    </source>
</evidence>
<evidence type="ECO:0000256" key="7">
    <source>
        <dbReference type="ARBA" id="ARBA00023004"/>
    </source>
</evidence>
<keyword evidence="4" id="KW-0949">S-adenosyl-L-methionine</keyword>
<dbReference type="GO" id="GO:0016491">
    <property type="term" value="F:oxidoreductase activity"/>
    <property type="evidence" value="ECO:0007669"/>
    <property type="project" value="UniProtKB-KW"/>
</dbReference>
<dbReference type="SFLD" id="SFLDS00029">
    <property type="entry name" value="Radical_SAM"/>
    <property type="match status" value="1"/>
</dbReference>
<evidence type="ECO:0000313" key="14">
    <source>
        <dbReference type="Proteomes" id="UP000290273"/>
    </source>
</evidence>
<dbReference type="InterPro" id="IPR007197">
    <property type="entry name" value="rSAM"/>
</dbReference>
<dbReference type="InterPro" id="IPR040074">
    <property type="entry name" value="BssD/PflA/YjjW"/>
</dbReference>
<evidence type="ECO:0000256" key="5">
    <source>
        <dbReference type="ARBA" id="ARBA00022723"/>
    </source>
</evidence>
<sequence length="310" mass="35016">MVKKQVDYNKKGTIFNIQRFSVNDGPGLRTTVFLKGCPLSCRWCSNPESQDKNKQLMFNIKNCIECGKCEEICKLKAIDFSNPNRIDRHKCTHCGECAEVCYPGALVISGEEMTVEEVVKELKKDAIHFRNSNGGITLSGGEPLMQLEFALELLKACKTMGWHTAMETTAYTNKDIINNVMPYLDLALLDIKTLNSNKHKEYIGGDNEIILENAKEIVKLVKDVIIRVPVIPEFNADKESIADIAMFAKNLETVKEIHLLPYHKLGVNKYKCIGKEYNMKDEIGIPSDELMLSLKKVVEDFEIHCNIGAH</sequence>
<feature type="domain" description="4Fe-4S ferredoxin-type" evidence="10">
    <location>
        <begin position="82"/>
        <end position="111"/>
    </location>
</feature>
<accession>A0A4Q0UZ76</accession>
<dbReference type="AlphaFoldDB" id="A0A4Q0UZ76"/>
<dbReference type="Pfam" id="PF04055">
    <property type="entry name" value="Radical_SAM"/>
    <property type="match status" value="1"/>
</dbReference>
<evidence type="ECO:0000256" key="1">
    <source>
        <dbReference type="ARBA" id="ARBA00001966"/>
    </source>
</evidence>
<evidence type="ECO:0000313" key="15">
    <source>
        <dbReference type="Proteomes" id="UP000290921"/>
    </source>
</evidence>
<keyword evidence="5" id="KW-0479">Metal-binding</keyword>
<dbReference type="PROSITE" id="PS01087">
    <property type="entry name" value="RADICAL_ACTIVATING"/>
    <property type="match status" value="1"/>
</dbReference>
<feature type="domain" description="4Fe-4S ferredoxin-type" evidence="10">
    <location>
        <begin position="54"/>
        <end position="81"/>
    </location>
</feature>
<dbReference type="Gene3D" id="3.20.20.70">
    <property type="entry name" value="Aldolase class I"/>
    <property type="match status" value="1"/>
</dbReference>
<dbReference type="Gene3D" id="3.30.70.20">
    <property type="match status" value="1"/>
</dbReference>
<dbReference type="InterPro" id="IPR012839">
    <property type="entry name" value="Organic_radical_activase"/>
</dbReference>
<dbReference type="PROSITE" id="PS51379">
    <property type="entry name" value="4FE4S_FER_2"/>
    <property type="match status" value="2"/>
</dbReference>
<dbReference type="SFLD" id="SFLDG01066">
    <property type="entry name" value="organic_radical-activating_enz"/>
    <property type="match status" value="1"/>
</dbReference>
<dbReference type="PANTHER" id="PTHR30352">
    <property type="entry name" value="PYRUVATE FORMATE-LYASE-ACTIVATING ENZYME"/>
    <property type="match status" value="1"/>
</dbReference>
<evidence type="ECO:0000259" key="11">
    <source>
        <dbReference type="PROSITE" id="PS51918"/>
    </source>
</evidence>